<evidence type="ECO:0000256" key="1">
    <source>
        <dbReference type="ARBA" id="ARBA00023604"/>
    </source>
</evidence>
<sequence>MISKMLSLPEDVSRTASFQYIKHNPLHELEKPYRLNKFTPPDGLAMTNIEFETHSDVGLTDLRGYEDSLDLERDAFKFINYPSAVEPENIGESLQTYCEESIQLIKDQLNPDRVICYEVLYRHAEAKTAESKNKNSAPITMVHIDHTTEGGKFRIKHHLTNEEISEYDNGSWRWRIVNIWRPLCPVVQTFPLAFLDPKTVANPDVVDTDQVGPHYSGEISYLKHSKDHRWYWLSNQTTDEVITFVCFDTHPPSSALNCAPHASFVIQDAPEDAIPRESIELRFIVITKL</sequence>
<dbReference type="STRING" id="1849047.A0A3D8QQG7"/>
<dbReference type="PANTHER" id="PTHR34598">
    <property type="entry name" value="BLL6449 PROTEIN"/>
    <property type="match status" value="1"/>
</dbReference>
<reference evidence="2 3" key="1">
    <citation type="journal article" date="2018" name="IMA Fungus">
        <title>IMA Genome-F 9: Draft genome sequence of Annulohypoxylon stygium, Aspergillus mulundensis, Berkeleyomyces basicola (syn. Thielaviopsis basicola), Ceratocystis smalleyi, two Cercospora beticola strains, Coleophoma cylindrospora, Fusarium fracticaudum, Phialophora cf. hyalina, and Morchella septimelata.</title>
        <authorList>
            <person name="Wingfield B.D."/>
            <person name="Bills G.F."/>
            <person name="Dong Y."/>
            <person name="Huang W."/>
            <person name="Nel W.J."/>
            <person name="Swalarsk-Parry B.S."/>
            <person name="Vaghefi N."/>
            <person name="Wilken P.M."/>
            <person name="An Z."/>
            <person name="de Beer Z.W."/>
            <person name="De Vos L."/>
            <person name="Chen L."/>
            <person name="Duong T.A."/>
            <person name="Gao Y."/>
            <person name="Hammerbacher A."/>
            <person name="Kikkert J.R."/>
            <person name="Li Y."/>
            <person name="Li H."/>
            <person name="Li K."/>
            <person name="Li Q."/>
            <person name="Liu X."/>
            <person name="Ma X."/>
            <person name="Naidoo K."/>
            <person name="Pethybridge S.J."/>
            <person name="Sun J."/>
            <person name="Steenkamp E.T."/>
            <person name="van der Nest M.A."/>
            <person name="van Wyk S."/>
            <person name="Wingfield M.J."/>
            <person name="Xiong C."/>
            <person name="Yue Q."/>
            <person name="Zhang X."/>
        </authorList>
    </citation>
    <scope>NUCLEOTIDE SEQUENCE [LARGE SCALE GENOMIC DNA]</scope>
    <source>
        <strain evidence="2 3">BP6252</strain>
    </source>
</reference>
<dbReference type="EMBL" id="PDLM01000013">
    <property type="protein sequence ID" value="RDW63724.1"/>
    <property type="molecule type" value="Genomic_DNA"/>
</dbReference>
<evidence type="ECO:0000313" key="3">
    <source>
        <dbReference type="Proteomes" id="UP000256645"/>
    </source>
</evidence>
<proteinExistence type="inferred from homology"/>
<accession>A0A3D8QQG7</accession>
<dbReference type="InterPro" id="IPR044053">
    <property type="entry name" value="AsaB-like"/>
</dbReference>
<gene>
    <name evidence="2" type="ORF">BP6252_11269</name>
</gene>
<organism evidence="2 3">
    <name type="scientific">Coleophoma cylindrospora</name>
    <dbReference type="NCBI Taxonomy" id="1849047"/>
    <lineage>
        <taxon>Eukaryota</taxon>
        <taxon>Fungi</taxon>
        <taxon>Dikarya</taxon>
        <taxon>Ascomycota</taxon>
        <taxon>Pezizomycotina</taxon>
        <taxon>Leotiomycetes</taxon>
        <taxon>Helotiales</taxon>
        <taxon>Dermateaceae</taxon>
        <taxon>Coleophoma</taxon>
    </lineage>
</organism>
<protein>
    <submittedName>
        <fullName evidence="2">Uncharacterized protein</fullName>
    </submittedName>
</protein>
<dbReference type="Proteomes" id="UP000256645">
    <property type="component" value="Unassembled WGS sequence"/>
</dbReference>
<dbReference type="NCBIfam" id="NF041278">
    <property type="entry name" value="CmcJ_NvfI_EfuI"/>
    <property type="match status" value="1"/>
</dbReference>
<dbReference type="PANTHER" id="PTHR34598:SF3">
    <property type="entry name" value="OXIDOREDUCTASE AN1597"/>
    <property type="match status" value="1"/>
</dbReference>
<name>A0A3D8QQG7_9HELO</name>
<dbReference type="GO" id="GO:0016491">
    <property type="term" value="F:oxidoreductase activity"/>
    <property type="evidence" value="ECO:0007669"/>
    <property type="project" value="InterPro"/>
</dbReference>
<comment type="similarity">
    <text evidence="1">Belongs to the asaB hydroxylase/desaturase family.</text>
</comment>
<keyword evidence="3" id="KW-1185">Reference proteome</keyword>
<dbReference type="AlphaFoldDB" id="A0A3D8QQG7"/>
<evidence type="ECO:0000313" key="2">
    <source>
        <dbReference type="EMBL" id="RDW63724.1"/>
    </source>
</evidence>
<comment type="caution">
    <text evidence="2">The sequence shown here is derived from an EMBL/GenBank/DDBJ whole genome shotgun (WGS) entry which is preliminary data.</text>
</comment>
<dbReference type="OrthoDB" id="412788at2759"/>